<protein>
    <recommendedName>
        <fullName evidence="4">Reverse transcriptase domain-containing protein</fullName>
    </recommendedName>
</protein>
<organism evidence="2 3">
    <name type="scientific">Amycolatopsis acidicola</name>
    <dbReference type="NCBI Taxonomy" id="2596893"/>
    <lineage>
        <taxon>Bacteria</taxon>
        <taxon>Bacillati</taxon>
        <taxon>Actinomycetota</taxon>
        <taxon>Actinomycetes</taxon>
        <taxon>Pseudonocardiales</taxon>
        <taxon>Pseudonocardiaceae</taxon>
        <taxon>Amycolatopsis</taxon>
    </lineage>
</organism>
<dbReference type="AlphaFoldDB" id="A0A5N0VDM6"/>
<gene>
    <name evidence="2" type="ORF">FPZ12_007370</name>
</gene>
<evidence type="ECO:0000256" key="1">
    <source>
        <dbReference type="SAM" id="MobiDB-lite"/>
    </source>
</evidence>
<accession>A0A5N0VDM6</accession>
<feature type="region of interest" description="Disordered" evidence="1">
    <location>
        <begin position="137"/>
        <end position="160"/>
    </location>
</feature>
<comment type="caution">
    <text evidence="2">The sequence shown here is derived from an EMBL/GenBank/DDBJ whole genome shotgun (WGS) entry which is preliminary data.</text>
</comment>
<dbReference type="Proteomes" id="UP000319769">
    <property type="component" value="Unassembled WGS sequence"/>
</dbReference>
<dbReference type="OrthoDB" id="1550386at2"/>
<evidence type="ECO:0000313" key="2">
    <source>
        <dbReference type="EMBL" id="KAA9164406.1"/>
    </source>
</evidence>
<sequence length="160" mass="17631">MFPDELRSMVEERSFLPRASTWSRHFLKAGILSRDLIMRDTRTGPPQGGILSPLLANIALSVLDEYIASIVGDPRSTVVERARRKRHGLANFRLPAHYLELLERGLVAALLMSQPHSCTENLVTDARKHAPEARWIGSSTRSNAHPTAAAPCPTSPGCRA</sequence>
<evidence type="ECO:0008006" key="4">
    <source>
        <dbReference type="Google" id="ProtNLM"/>
    </source>
</evidence>
<keyword evidence="3" id="KW-1185">Reference proteome</keyword>
<evidence type="ECO:0000313" key="3">
    <source>
        <dbReference type="Proteomes" id="UP000319769"/>
    </source>
</evidence>
<dbReference type="EMBL" id="VMNW02000007">
    <property type="protein sequence ID" value="KAA9164406.1"/>
    <property type="molecule type" value="Genomic_DNA"/>
</dbReference>
<name>A0A5N0VDM6_9PSEU</name>
<proteinExistence type="predicted"/>
<reference evidence="2" key="1">
    <citation type="submission" date="2019-09" db="EMBL/GenBank/DDBJ databases">
        <authorList>
            <person name="Teo W.F.A."/>
            <person name="Duangmal K."/>
        </authorList>
    </citation>
    <scope>NUCLEOTIDE SEQUENCE [LARGE SCALE GENOMIC DNA]</scope>
    <source>
        <strain evidence="2">K81G1</strain>
    </source>
</reference>